<gene>
    <name evidence="3" type="ORF">ADN00_00395</name>
</gene>
<organism evidence="3 4">
    <name type="scientific">Ornatilinea apprima</name>
    <dbReference type="NCBI Taxonomy" id="1134406"/>
    <lineage>
        <taxon>Bacteria</taxon>
        <taxon>Bacillati</taxon>
        <taxon>Chloroflexota</taxon>
        <taxon>Anaerolineae</taxon>
        <taxon>Anaerolineales</taxon>
        <taxon>Anaerolineaceae</taxon>
        <taxon>Ornatilinea</taxon>
    </lineage>
</organism>
<dbReference type="RefSeq" id="WP_075060975.1">
    <property type="nucleotide sequence ID" value="NZ_LGCL01000002.1"/>
</dbReference>
<accession>A0A0P6YFR3</accession>
<sequence>MNTNNGNTKKLNIGFISTRFAGTDGVSLETAKWAEVLEAMGHTCYYFAGICDRPASHSMVVPKAFYHHPEIEEHHQRFWGETRRSELDTQWIHQMRESFKKEIYHFKNEFQIDLLIPENVLSIPLNIPLGLAIAEFIAETNIPTIAHHHDFTWERKRFIVNSVWDYITMAFPPTIWSIQHVVINSSARHQLARRTGVGSTIIPNVMDYERKPPAVDAYSEDLRQALGLDPDELFILQPTRVVQRKGIEHSIELVSRLNRKARLVISHASGDEGQEYEQRVRHYADMMGVKALFISDLFDEKRRIKPNGEKIYSLWDAYPQADLITYPSLIEGFGNAFLEAIYFKRPIVVNNYTIFAIDIRTKGFNVIEFDNYITQDTVQKTVEVLDNPQRCMQMCEENYRLACQHYSYSVLRTRLSNLISHFFGFGGGNGNQC</sequence>
<proteinExistence type="predicted"/>
<keyword evidence="4" id="KW-1185">Reference proteome</keyword>
<dbReference type="Pfam" id="PF00534">
    <property type="entry name" value="Glycos_transf_1"/>
    <property type="match status" value="1"/>
</dbReference>
<evidence type="ECO:0000313" key="3">
    <source>
        <dbReference type="EMBL" id="KPL81036.1"/>
    </source>
</evidence>
<dbReference type="PANTHER" id="PTHR46401">
    <property type="entry name" value="GLYCOSYLTRANSFERASE WBBK-RELATED"/>
    <property type="match status" value="1"/>
</dbReference>
<evidence type="ECO:0000259" key="2">
    <source>
        <dbReference type="Pfam" id="PF00534"/>
    </source>
</evidence>
<dbReference type="GO" id="GO:0016757">
    <property type="term" value="F:glycosyltransferase activity"/>
    <property type="evidence" value="ECO:0007669"/>
    <property type="project" value="InterPro"/>
</dbReference>
<evidence type="ECO:0000313" key="4">
    <source>
        <dbReference type="Proteomes" id="UP000050417"/>
    </source>
</evidence>
<dbReference type="Proteomes" id="UP000050417">
    <property type="component" value="Unassembled WGS sequence"/>
</dbReference>
<dbReference type="SUPFAM" id="SSF53756">
    <property type="entry name" value="UDP-Glycosyltransferase/glycogen phosphorylase"/>
    <property type="match status" value="1"/>
</dbReference>
<comment type="caution">
    <text evidence="3">The sequence shown here is derived from an EMBL/GenBank/DDBJ whole genome shotgun (WGS) entry which is preliminary data.</text>
</comment>
<keyword evidence="1 3" id="KW-0808">Transferase</keyword>
<dbReference type="GO" id="GO:0009103">
    <property type="term" value="P:lipopolysaccharide biosynthetic process"/>
    <property type="evidence" value="ECO:0007669"/>
    <property type="project" value="TreeGrafter"/>
</dbReference>
<dbReference type="PATRIC" id="fig|1134406.4.peg.3472"/>
<dbReference type="PANTHER" id="PTHR46401:SF2">
    <property type="entry name" value="GLYCOSYLTRANSFERASE WBBK-RELATED"/>
    <property type="match status" value="1"/>
</dbReference>
<dbReference type="STRING" id="1134406.ADN00_00395"/>
<dbReference type="Gene3D" id="3.40.50.2000">
    <property type="entry name" value="Glycogen Phosphorylase B"/>
    <property type="match status" value="2"/>
</dbReference>
<protein>
    <submittedName>
        <fullName evidence="3">Glycosyl transferase family 1</fullName>
    </submittedName>
</protein>
<name>A0A0P6YFR3_9CHLR</name>
<evidence type="ECO:0000256" key="1">
    <source>
        <dbReference type="ARBA" id="ARBA00022679"/>
    </source>
</evidence>
<dbReference type="InterPro" id="IPR001296">
    <property type="entry name" value="Glyco_trans_1"/>
</dbReference>
<feature type="domain" description="Glycosyl transferase family 1" evidence="2">
    <location>
        <begin position="220"/>
        <end position="398"/>
    </location>
</feature>
<reference evidence="3 4" key="1">
    <citation type="submission" date="2015-07" db="EMBL/GenBank/DDBJ databases">
        <title>Genome sequence of Ornatilinea apprima DSM 23815.</title>
        <authorList>
            <person name="Hemp J."/>
            <person name="Ward L.M."/>
            <person name="Pace L.A."/>
            <person name="Fischer W.W."/>
        </authorList>
    </citation>
    <scope>NUCLEOTIDE SEQUENCE [LARGE SCALE GENOMIC DNA]</scope>
    <source>
        <strain evidence="3 4">P3M-1</strain>
    </source>
</reference>
<dbReference type="EMBL" id="LGCL01000002">
    <property type="protein sequence ID" value="KPL81036.1"/>
    <property type="molecule type" value="Genomic_DNA"/>
</dbReference>
<dbReference type="AlphaFoldDB" id="A0A0P6YFR3"/>
<dbReference type="CDD" id="cd03801">
    <property type="entry name" value="GT4_PimA-like"/>
    <property type="match status" value="1"/>
</dbReference>